<gene>
    <name evidence="2" type="ORF">FKW77_001579</name>
</gene>
<dbReference type="AlphaFoldDB" id="A0A517LKU5"/>
<evidence type="ECO:0000313" key="3">
    <source>
        <dbReference type="Proteomes" id="UP000316270"/>
    </source>
</evidence>
<feature type="region of interest" description="Disordered" evidence="1">
    <location>
        <begin position="211"/>
        <end position="238"/>
    </location>
</feature>
<feature type="compositionally biased region" description="Pro residues" evidence="1">
    <location>
        <begin position="74"/>
        <end position="83"/>
    </location>
</feature>
<evidence type="ECO:0000256" key="1">
    <source>
        <dbReference type="SAM" id="MobiDB-lite"/>
    </source>
</evidence>
<proteinExistence type="predicted"/>
<reference evidence="2 3" key="1">
    <citation type="submission" date="2019-07" db="EMBL/GenBank/DDBJ databases">
        <title>Finished genome of Venturia effusa.</title>
        <authorList>
            <person name="Young C.A."/>
            <person name="Cox M.P."/>
            <person name="Ganley A.R.D."/>
            <person name="David W.J."/>
        </authorList>
    </citation>
    <scope>NUCLEOTIDE SEQUENCE [LARGE SCALE GENOMIC DNA]</scope>
    <source>
        <strain evidence="3">albino</strain>
    </source>
</reference>
<protein>
    <recommendedName>
        <fullName evidence="4">DNA/RNA-binding protein Alba-like domain-containing protein</fullName>
    </recommendedName>
</protein>
<sequence>MPRKSRPRPGLTSKTARKPRSGSFITGPSAKRPRIHHENDASSDNPESAQPPPQTSEIESPAATSPPYKTAQPPRVPLPPPPSSVSSTYVLLPPEADDAVIREKWDMRTTSLGGAGAKIEGKVRQVLTAFRRQLPASKDAEGGTYTGVSDSSAKNSENKHVIVALTARAPAGNKCISVAEIVKRNLFMQGVDSLWQYTGCWTRLETYVPPKAKENRNPSPNGTATTMSEETEGKTGDTMVDEEEVTFETMQLKERKFVRNAVCLVIYLAMQPVSRLREVYGEQVLRAEGKKA</sequence>
<accession>A0A517LKU5</accession>
<evidence type="ECO:0000313" key="2">
    <source>
        <dbReference type="EMBL" id="QDS76263.1"/>
    </source>
</evidence>
<dbReference type="Proteomes" id="UP000316270">
    <property type="component" value="Chromosome 15"/>
</dbReference>
<organism evidence="2 3">
    <name type="scientific">Venturia effusa</name>
    <dbReference type="NCBI Taxonomy" id="50376"/>
    <lineage>
        <taxon>Eukaryota</taxon>
        <taxon>Fungi</taxon>
        <taxon>Dikarya</taxon>
        <taxon>Ascomycota</taxon>
        <taxon>Pezizomycotina</taxon>
        <taxon>Dothideomycetes</taxon>
        <taxon>Pleosporomycetidae</taxon>
        <taxon>Venturiales</taxon>
        <taxon>Venturiaceae</taxon>
        <taxon>Venturia</taxon>
    </lineage>
</organism>
<dbReference type="EMBL" id="CP042199">
    <property type="protein sequence ID" value="QDS76263.1"/>
    <property type="molecule type" value="Genomic_DNA"/>
</dbReference>
<feature type="compositionally biased region" description="Polar residues" evidence="1">
    <location>
        <begin position="217"/>
        <end position="228"/>
    </location>
</feature>
<name>A0A517LKU5_9PEZI</name>
<dbReference type="OrthoDB" id="424402at2759"/>
<keyword evidence="3" id="KW-1185">Reference proteome</keyword>
<evidence type="ECO:0008006" key="4">
    <source>
        <dbReference type="Google" id="ProtNLM"/>
    </source>
</evidence>
<feature type="region of interest" description="Disordered" evidence="1">
    <location>
        <begin position="1"/>
        <end position="89"/>
    </location>
</feature>